<evidence type="ECO:0000256" key="15">
    <source>
        <dbReference type="ARBA" id="ARBA00072883"/>
    </source>
</evidence>
<keyword evidence="10 19" id="KW-0131">Cell cycle</keyword>
<keyword evidence="19" id="KW-0460">Magnesium</keyword>
<feature type="modified residue" description="N6-carboxylysine" evidence="19">
    <location>
        <position position="220"/>
    </location>
</feature>
<evidence type="ECO:0000313" key="24">
    <source>
        <dbReference type="EMBL" id="PHG61055.1"/>
    </source>
</evidence>
<dbReference type="InterPro" id="IPR013221">
    <property type="entry name" value="Mur_ligase_cen"/>
</dbReference>
<dbReference type="GO" id="GO:0005737">
    <property type="term" value="C:cytoplasm"/>
    <property type="evidence" value="ECO:0007669"/>
    <property type="project" value="UniProtKB-SubCell"/>
</dbReference>
<keyword evidence="5 19" id="KW-0132">Cell division</keyword>
<dbReference type="GO" id="GO:0004326">
    <property type="term" value="F:tetrahydrofolylpolyglutamate synthase activity"/>
    <property type="evidence" value="ECO:0007669"/>
    <property type="project" value="InterPro"/>
</dbReference>
<comment type="similarity">
    <text evidence="2 19">Belongs to the MurCDEF family. MurE subfamily.</text>
</comment>
<feature type="binding site" evidence="19">
    <location>
        <position position="188"/>
    </location>
    <ligand>
        <name>UDP-N-acetyl-alpha-D-muramoyl-L-alanyl-D-glutamate</name>
        <dbReference type="ChEBI" id="CHEBI:83900"/>
    </ligand>
</feature>
<dbReference type="AlphaFoldDB" id="A0A2C5PP38"/>
<dbReference type="InterPro" id="IPR000713">
    <property type="entry name" value="Mur_ligase_N"/>
</dbReference>
<comment type="pathway">
    <text evidence="1 19 20">Cell wall biogenesis; peptidoglycan biosynthesis.</text>
</comment>
<dbReference type="UniPathway" id="UPA00219"/>
<dbReference type="GO" id="GO:0008360">
    <property type="term" value="P:regulation of cell shape"/>
    <property type="evidence" value="ECO:0007669"/>
    <property type="project" value="UniProtKB-KW"/>
</dbReference>
<dbReference type="GO" id="GO:0000287">
    <property type="term" value="F:magnesium ion binding"/>
    <property type="evidence" value="ECO:0007669"/>
    <property type="project" value="UniProtKB-UniRule"/>
</dbReference>
<evidence type="ECO:0000256" key="17">
    <source>
        <dbReference type="ARBA" id="ARBA00076158"/>
    </source>
</evidence>
<keyword evidence="6 19" id="KW-0547">Nucleotide-binding</keyword>
<keyword evidence="11 19" id="KW-0961">Cell wall biogenesis/degradation</keyword>
<evidence type="ECO:0000256" key="19">
    <source>
        <dbReference type="HAMAP-Rule" id="MF_00208"/>
    </source>
</evidence>
<dbReference type="InterPro" id="IPR035911">
    <property type="entry name" value="MurE/MurF_N"/>
</dbReference>
<evidence type="ECO:0000256" key="14">
    <source>
        <dbReference type="ARBA" id="ARBA00066633"/>
    </source>
</evidence>
<sequence>MKLKELANLFLIKETIGDMNVEITGLEMDSRKITSGNLFICVSGIDGFLEDRHQFVEDAVKNGAVALIVERDVNIEIPKIIVNDARYAMAVIALHFYGDPSNKMKLIGITGTNGKTTTSYLLEKILTDYGFQTGLMGNNGVKVGSKWYPTDINTQEPPTLQRNLQMMKNQNVDYCVMEVTSQGLHMERVKGCNFKTAVFTNLTQDHLDYHGTFQEYKHVKGLLFSRLGNDFSTIDQKIAILNADDPSVEYFKKVTSAEVITYGIHNGADVQAKSITLSSKGIQFLVSSFNGEIEINLNLVGRFNVYNALAAITAALVEGIPLTNISDSLYNLKSIEGRMEIIDENQDFLVIVDYAHTPDALENVLSTISEFSKGKIITVFGCGGDRDAKKRSIMGGIAGSYSDFVFITSDNPRSEDPKAIIKDIEKGFSQNNNLNYKIEVDRELAINHAIHMASTNDIVLIAGKGHETYQILKDSTIHFDDKEKARQAIINKMNEFN</sequence>
<keyword evidence="9 19" id="KW-0573">Peptidoglycan synthesis</keyword>
<keyword evidence="7 19" id="KW-0067">ATP-binding</keyword>
<dbReference type="Gene3D" id="3.40.1390.10">
    <property type="entry name" value="MurE/MurF, N-terminal domain"/>
    <property type="match status" value="1"/>
</dbReference>
<dbReference type="GO" id="GO:0071555">
    <property type="term" value="P:cell wall organization"/>
    <property type="evidence" value="ECO:0007669"/>
    <property type="project" value="UniProtKB-KW"/>
</dbReference>
<dbReference type="Gene3D" id="3.40.1190.10">
    <property type="entry name" value="Mur-like, catalytic domain"/>
    <property type="match status" value="1"/>
</dbReference>
<dbReference type="Proteomes" id="UP000222503">
    <property type="component" value="Unassembled WGS sequence"/>
</dbReference>
<evidence type="ECO:0000256" key="18">
    <source>
        <dbReference type="ARBA" id="ARBA00081560"/>
    </source>
</evidence>
<dbReference type="InterPro" id="IPR005761">
    <property type="entry name" value="UDP-N-AcMur-Glu-dNH2Pim_ligase"/>
</dbReference>
<evidence type="ECO:0000313" key="25">
    <source>
        <dbReference type="Proteomes" id="UP000222503"/>
    </source>
</evidence>
<dbReference type="HAMAP" id="MF_00208">
    <property type="entry name" value="MurE"/>
    <property type="match status" value="1"/>
</dbReference>
<dbReference type="GO" id="GO:0008765">
    <property type="term" value="F:UDP-N-acetylmuramoylalanyl-D-glutamate-2,6-diaminopimelate ligase activity"/>
    <property type="evidence" value="ECO:0007669"/>
    <property type="project" value="UniProtKB-UniRule"/>
</dbReference>
<feature type="binding site" evidence="19">
    <location>
        <position position="30"/>
    </location>
    <ligand>
        <name>UDP-N-acetyl-alpha-D-muramoyl-L-alanyl-D-glutamate</name>
        <dbReference type="ChEBI" id="CHEBI:83900"/>
    </ligand>
</feature>
<dbReference type="SUPFAM" id="SSF53244">
    <property type="entry name" value="MurD-like peptide ligases, peptide-binding domain"/>
    <property type="match status" value="1"/>
</dbReference>
<feature type="binding site" evidence="19">
    <location>
        <position position="386"/>
    </location>
    <ligand>
        <name>meso-2,6-diaminopimelate</name>
        <dbReference type="ChEBI" id="CHEBI:57791"/>
    </ligand>
</feature>
<reference evidence="24 25" key="1">
    <citation type="submission" date="2017-09" db="EMBL/GenBank/DDBJ databases">
        <title>Large-scale bioinformatics analysis of Bacillus genomes uncovers conserved roles of natural products in bacterial physiology.</title>
        <authorList>
            <consortium name="Agbiome Team Llc"/>
            <person name="Bleich R.M."/>
            <person name="Grubbs K.J."/>
            <person name="Santa Maria K.C."/>
            <person name="Allen S.E."/>
            <person name="Farag S."/>
            <person name="Shank E.A."/>
            <person name="Bowers A."/>
        </authorList>
    </citation>
    <scope>NUCLEOTIDE SEQUENCE [LARGE SCALE GENOMIC DNA]</scope>
    <source>
        <strain evidence="24 25">AFS029838</strain>
    </source>
</reference>
<evidence type="ECO:0000256" key="13">
    <source>
        <dbReference type="ARBA" id="ARBA00056782"/>
    </source>
</evidence>
<evidence type="ECO:0000256" key="10">
    <source>
        <dbReference type="ARBA" id="ARBA00023306"/>
    </source>
</evidence>
<organism evidence="24 25">
    <name type="scientific">Bacillus wiedmannii</name>
    <dbReference type="NCBI Taxonomy" id="1890302"/>
    <lineage>
        <taxon>Bacteria</taxon>
        <taxon>Bacillati</taxon>
        <taxon>Bacillota</taxon>
        <taxon>Bacilli</taxon>
        <taxon>Bacillales</taxon>
        <taxon>Bacillaceae</taxon>
        <taxon>Bacillus</taxon>
        <taxon>Bacillus cereus group</taxon>
    </lineage>
</organism>
<evidence type="ECO:0000256" key="9">
    <source>
        <dbReference type="ARBA" id="ARBA00022984"/>
    </source>
</evidence>
<evidence type="ECO:0000256" key="2">
    <source>
        <dbReference type="ARBA" id="ARBA00005898"/>
    </source>
</evidence>
<dbReference type="Pfam" id="PF01225">
    <property type="entry name" value="Mur_ligase"/>
    <property type="match status" value="1"/>
</dbReference>
<keyword evidence="4 19" id="KW-0436">Ligase</keyword>
<evidence type="ECO:0000256" key="1">
    <source>
        <dbReference type="ARBA" id="ARBA00004752"/>
    </source>
</evidence>
<feature type="domain" description="Mur ligase central" evidence="23">
    <location>
        <begin position="109"/>
        <end position="315"/>
    </location>
</feature>
<dbReference type="EMBL" id="NUUQ01000020">
    <property type="protein sequence ID" value="PHG61055.1"/>
    <property type="molecule type" value="Genomic_DNA"/>
</dbReference>
<evidence type="ECO:0000256" key="16">
    <source>
        <dbReference type="ARBA" id="ARBA00075482"/>
    </source>
</evidence>
<dbReference type="NCBIfam" id="NF001124">
    <property type="entry name" value="PRK00139.1-2"/>
    <property type="match status" value="1"/>
</dbReference>
<comment type="function">
    <text evidence="13 19">Catalyzes the addition of meso-diaminopimelic acid to the nucleotide precursor UDP-N-acetylmuramoyl-L-alanyl-D-glutamate (UMAG) in the biosynthesis of bacterial cell-wall peptidoglycan.</text>
</comment>
<gene>
    <name evidence="19" type="primary">murE</name>
    <name evidence="24" type="ORF">COI65_14725</name>
</gene>
<dbReference type="InterPro" id="IPR036615">
    <property type="entry name" value="Mur_ligase_C_dom_sf"/>
</dbReference>
<feature type="binding site" evidence="19">
    <location>
        <begin position="410"/>
        <end position="413"/>
    </location>
    <ligand>
        <name>meso-2,6-diaminopimelate</name>
        <dbReference type="ChEBI" id="CHEBI:57791"/>
    </ligand>
</feature>
<keyword evidence="3 19" id="KW-0963">Cytoplasm</keyword>
<dbReference type="GO" id="GO:0005524">
    <property type="term" value="F:ATP binding"/>
    <property type="evidence" value="ECO:0007669"/>
    <property type="project" value="UniProtKB-UniRule"/>
</dbReference>
<feature type="binding site" evidence="19">
    <location>
        <begin position="111"/>
        <end position="117"/>
    </location>
    <ligand>
        <name>ATP</name>
        <dbReference type="ChEBI" id="CHEBI:30616"/>
    </ligand>
</feature>
<dbReference type="GO" id="GO:0009252">
    <property type="term" value="P:peptidoglycan biosynthetic process"/>
    <property type="evidence" value="ECO:0007669"/>
    <property type="project" value="UniProtKB-UniRule"/>
</dbReference>
<evidence type="ECO:0000256" key="20">
    <source>
        <dbReference type="RuleBase" id="RU004135"/>
    </source>
</evidence>
<feature type="domain" description="Mur ligase C-terminal" evidence="22">
    <location>
        <begin position="337"/>
        <end position="465"/>
    </location>
</feature>
<dbReference type="InterPro" id="IPR036565">
    <property type="entry name" value="Mur-like_cat_sf"/>
</dbReference>
<dbReference type="InterPro" id="IPR004101">
    <property type="entry name" value="Mur_ligase_C"/>
</dbReference>
<dbReference type="InterPro" id="IPR018109">
    <property type="entry name" value="Folylpolyglutamate_synth_CS"/>
</dbReference>
<dbReference type="PANTHER" id="PTHR23135">
    <property type="entry name" value="MUR LIGASE FAMILY MEMBER"/>
    <property type="match status" value="1"/>
</dbReference>
<dbReference type="RefSeq" id="WP_098721840.1">
    <property type="nucleotide sequence ID" value="NZ_NUUQ01000020.1"/>
</dbReference>
<evidence type="ECO:0000256" key="7">
    <source>
        <dbReference type="ARBA" id="ARBA00022840"/>
    </source>
</evidence>
<dbReference type="PANTHER" id="PTHR23135:SF4">
    <property type="entry name" value="UDP-N-ACETYLMURAMOYL-L-ALANYL-D-GLUTAMATE--2,6-DIAMINOPIMELATE LIGASE MURE HOMOLOG, CHLOROPLASTIC"/>
    <property type="match status" value="1"/>
</dbReference>
<evidence type="ECO:0000256" key="6">
    <source>
        <dbReference type="ARBA" id="ARBA00022741"/>
    </source>
</evidence>
<dbReference type="Pfam" id="PF08245">
    <property type="entry name" value="Mur_ligase_M"/>
    <property type="match status" value="1"/>
</dbReference>
<feature type="binding site" evidence="19">
    <location>
        <position position="180"/>
    </location>
    <ligand>
        <name>UDP-N-acetyl-alpha-D-muramoyl-L-alanyl-D-glutamate</name>
        <dbReference type="ChEBI" id="CHEBI:83900"/>
    </ligand>
</feature>
<feature type="short sequence motif" description="Meso-diaminopimelate recognition motif" evidence="19">
    <location>
        <begin position="410"/>
        <end position="413"/>
    </location>
</feature>
<dbReference type="GO" id="GO:0051301">
    <property type="term" value="P:cell division"/>
    <property type="evidence" value="ECO:0007669"/>
    <property type="project" value="UniProtKB-KW"/>
</dbReference>
<feature type="domain" description="Mur ligase N-terminal catalytic" evidence="21">
    <location>
        <begin position="22"/>
        <end position="83"/>
    </location>
</feature>
<comment type="PTM">
    <text evidence="19">Carboxylation is probably crucial for Mg(2+) binding and, consequently, for the gamma-phosphate positioning of ATP.</text>
</comment>
<accession>A0A2C5PP38</accession>
<evidence type="ECO:0000259" key="21">
    <source>
        <dbReference type="Pfam" id="PF01225"/>
    </source>
</evidence>
<comment type="subcellular location">
    <subcellularLocation>
        <location evidence="19 20">Cytoplasm</location>
    </subcellularLocation>
</comment>
<dbReference type="SUPFAM" id="SSF63418">
    <property type="entry name" value="MurE/MurF N-terminal domain"/>
    <property type="match status" value="1"/>
</dbReference>
<keyword evidence="8 19" id="KW-0133">Cell shape</keyword>
<comment type="cofactor">
    <cofactor evidence="19">
        <name>Mg(2+)</name>
        <dbReference type="ChEBI" id="CHEBI:18420"/>
    </cofactor>
</comment>
<protein>
    <recommendedName>
        <fullName evidence="15 19">UDP-N-acetylmuramoyl-L-alanyl-D-glutamate--2,6-diaminopimelate ligase</fullName>
        <ecNumber evidence="14 19">6.3.2.13</ecNumber>
    </recommendedName>
    <alternativeName>
        <fullName evidence="16 19">Meso-A2pm-adding enzyme</fullName>
    </alternativeName>
    <alternativeName>
        <fullName evidence="17 19">Meso-diaminopimelate-adding enzyme</fullName>
    </alternativeName>
    <alternativeName>
        <fullName evidence="18 19">UDP-MurNAc-L-Ala-D-Glu:meso-diaminopimelate ligase</fullName>
    </alternativeName>
    <alternativeName>
        <fullName evidence="19">UDP-MurNAc-tripeptide synthetase</fullName>
    </alternativeName>
    <alternativeName>
        <fullName evidence="19">UDP-N-acetylmuramyl-tripeptide synthetase</fullName>
    </alternativeName>
</protein>
<dbReference type="NCBIfam" id="NF001126">
    <property type="entry name" value="PRK00139.1-4"/>
    <property type="match status" value="1"/>
</dbReference>
<dbReference type="PROSITE" id="PS01011">
    <property type="entry name" value="FOLYLPOLYGLU_SYNT_1"/>
    <property type="match status" value="1"/>
</dbReference>
<dbReference type="Pfam" id="PF02875">
    <property type="entry name" value="Mur_ligase_C"/>
    <property type="match status" value="1"/>
</dbReference>
<evidence type="ECO:0000256" key="5">
    <source>
        <dbReference type="ARBA" id="ARBA00022618"/>
    </source>
</evidence>
<comment type="caution">
    <text evidence="19">Lacks conserved residue(s) required for the propagation of feature annotation.</text>
</comment>
<feature type="binding site" evidence="19">
    <location>
        <position position="467"/>
    </location>
    <ligand>
        <name>meso-2,6-diaminopimelate</name>
        <dbReference type="ChEBI" id="CHEBI:57791"/>
    </ligand>
</feature>
<dbReference type="SUPFAM" id="SSF53623">
    <property type="entry name" value="MurD-like peptide ligases, catalytic domain"/>
    <property type="match status" value="1"/>
</dbReference>
<proteinExistence type="inferred from homology"/>
<comment type="caution">
    <text evidence="24">The sequence shown here is derived from an EMBL/GenBank/DDBJ whole genome shotgun (WGS) entry which is preliminary data.</text>
</comment>
<evidence type="ECO:0000259" key="22">
    <source>
        <dbReference type="Pfam" id="PF02875"/>
    </source>
</evidence>
<evidence type="ECO:0000256" key="3">
    <source>
        <dbReference type="ARBA" id="ARBA00022490"/>
    </source>
</evidence>
<dbReference type="Gene3D" id="3.90.190.20">
    <property type="entry name" value="Mur ligase, C-terminal domain"/>
    <property type="match status" value="1"/>
</dbReference>
<evidence type="ECO:0000256" key="12">
    <source>
        <dbReference type="ARBA" id="ARBA00050251"/>
    </source>
</evidence>
<evidence type="ECO:0000259" key="23">
    <source>
        <dbReference type="Pfam" id="PF08245"/>
    </source>
</evidence>
<evidence type="ECO:0000256" key="8">
    <source>
        <dbReference type="ARBA" id="ARBA00022960"/>
    </source>
</evidence>
<dbReference type="EC" id="6.3.2.13" evidence="14 19"/>
<feature type="binding site" evidence="19">
    <location>
        <position position="463"/>
    </location>
    <ligand>
        <name>meso-2,6-diaminopimelate</name>
        <dbReference type="ChEBI" id="CHEBI:57791"/>
    </ligand>
</feature>
<evidence type="ECO:0000256" key="11">
    <source>
        <dbReference type="ARBA" id="ARBA00023316"/>
    </source>
</evidence>
<name>A0A2C5PP38_9BACI</name>
<comment type="catalytic activity">
    <reaction evidence="12 19">
        <text>UDP-N-acetyl-alpha-D-muramoyl-L-alanyl-D-glutamate + meso-2,6-diaminopimelate + ATP = UDP-N-acetyl-alpha-D-muramoyl-L-alanyl-gamma-D-glutamyl-meso-2,6-diaminopimelate + ADP + phosphate + H(+)</text>
        <dbReference type="Rhea" id="RHEA:23676"/>
        <dbReference type="ChEBI" id="CHEBI:15378"/>
        <dbReference type="ChEBI" id="CHEBI:30616"/>
        <dbReference type="ChEBI" id="CHEBI:43474"/>
        <dbReference type="ChEBI" id="CHEBI:57791"/>
        <dbReference type="ChEBI" id="CHEBI:83900"/>
        <dbReference type="ChEBI" id="CHEBI:83905"/>
        <dbReference type="ChEBI" id="CHEBI:456216"/>
        <dbReference type="EC" id="6.3.2.13"/>
    </reaction>
</comment>
<dbReference type="NCBIfam" id="TIGR01085">
    <property type="entry name" value="murE"/>
    <property type="match status" value="1"/>
</dbReference>
<dbReference type="FunFam" id="3.90.190.20:FF:000006">
    <property type="entry name" value="UDP-N-acetylmuramoyl-L-alanyl-D-glutamate--2,6-diaminopimelate ligase"/>
    <property type="match status" value="1"/>
</dbReference>
<evidence type="ECO:0000256" key="4">
    <source>
        <dbReference type="ARBA" id="ARBA00022598"/>
    </source>
</evidence>